<dbReference type="SUPFAM" id="SSF49854">
    <property type="entry name" value="Spermadhesin, CUB domain"/>
    <property type="match status" value="1"/>
</dbReference>
<feature type="signal peptide" evidence="5">
    <location>
        <begin position="1"/>
        <end position="24"/>
    </location>
</feature>
<evidence type="ECO:0000256" key="2">
    <source>
        <dbReference type="ARBA" id="ARBA00015713"/>
    </source>
</evidence>
<protein>
    <recommendedName>
        <fullName evidence="2">Corticotropin-releasing factor-binding protein</fullName>
    </recommendedName>
    <alternativeName>
        <fullName evidence="4">Corticotropin-releasing hormone-binding protein</fullName>
    </alternativeName>
</protein>
<feature type="chain" id="PRO_5047197382" description="Corticotropin-releasing factor-binding protein" evidence="5">
    <location>
        <begin position="25"/>
        <end position="321"/>
    </location>
</feature>
<dbReference type="Pfam" id="PF05428">
    <property type="entry name" value="CRF-BP_N"/>
    <property type="match status" value="1"/>
</dbReference>
<sequence length="321" mass="36072">MFTRLRDVIIICAFVSQTLLPSNAFTSPANPIWMERRSAGMSEAGAEETEGESPVIECGWELRSLAGSYTYVSEGEDSLCTLYLLAPIDHVIQLEFPFFNVACAEDSAVDILDGWKLDGQVFPSSDDHPQPMSYRELRFCGEGARPGPVTSKQNIVQIFFKVPVRGQGFMVKVAFKVNKKPCSMMLWRDNYERVTLDNFGLRSNCTVMSLYPQRVQFLYVNVGEQEKDIWYSNSPLGKKRGLRTTCESEMGEDSVKVYQGHGVGPSWRRMVLGFCGVRTHKVPKPVPLRCHSSAVTLKSSGQFYNKLIFSFLPDQDGVILC</sequence>
<comment type="similarity">
    <text evidence="1">Belongs to the CRF-binding protein family.</text>
</comment>
<evidence type="ECO:0000259" key="6">
    <source>
        <dbReference type="Pfam" id="PF05428"/>
    </source>
</evidence>
<gene>
    <name evidence="8" type="primary">LOC101847605</name>
</gene>
<dbReference type="RefSeq" id="XP_012942418.1">
    <property type="nucleotide sequence ID" value="XM_013086964.2"/>
</dbReference>
<evidence type="ECO:0000256" key="4">
    <source>
        <dbReference type="ARBA" id="ARBA00033162"/>
    </source>
</evidence>
<accession>A0ABM1A7M7</accession>
<dbReference type="GeneID" id="101847605"/>
<comment type="function">
    <text evidence="3">Binds CRF and inactivates it. May prevent inappropriate pituitary-adrenal stimulation in pregnancy.</text>
</comment>
<dbReference type="Gene3D" id="2.60.120.290">
    <property type="entry name" value="Spermadhesin, CUB domain"/>
    <property type="match status" value="1"/>
</dbReference>
<reference evidence="8" key="1">
    <citation type="submission" date="2025-08" db="UniProtKB">
        <authorList>
            <consortium name="RefSeq"/>
        </authorList>
    </citation>
    <scope>IDENTIFICATION</scope>
</reference>
<proteinExistence type="inferred from homology"/>
<organism evidence="7 8">
    <name type="scientific">Aplysia californica</name>
    <name type="common">California sea hare</name>
    <dbReference type="NCBI Taxonomy" id="6500"/>
    <lineage>
        <taxon>Eukaryota</taxon>
        <taxon>Metazoa</taxon>
        <taxon>Spiralia</taxon>
        <taxon>Lophotrochozoa</taxon>
        <taxon>Mollusca</taxon>
        <taxon>Gastropoda</taxon>
        <taxon>Heterobranchia</taxon>
        <taxon>Euthyneura</taxon>
        <taxon>Tectipleura</taxon>
        <taxon>Aplysiida</taxon>
        <taxon>Aplysioidea</taxon>
        <taxon>Aplysiidae</taxon>
        <taxon>Aplysia</taxon>
    </lineage>
</organism>
<dbReference type="InterPro" id="IPR035914">
    <property type="entry name" value="Sperma_CUB_dom_sf"/>
</dbReference>
<evidence type="ECO:0000256" key="5">
    <source>
        <dbReference type="SAM" id="SignalP"/>
    </source>
</evidence>
<keyword evidence="5" id="KW-0732">Signal</keyword>
<evidence type="ECO:0000256" key="1">
    <source>
        <dbReference type="ARBA" id="ARBA00008313"/>
    </source>
</evidence>
<name>A0ABM1A7M7_APLCA</name>
<dbReference type="InterPro" id="IPR056177">
    <property type="entry name" value="CRF-BP_N"/>
</dbReference>
<dbReference type="Proteomes" id="UP000694888">
    <property type="component" value="Unplaced"/>
</dbReference>
<keyword evidence="7" id="KW-1185">Reference proteome</keyword>
<feature type="domain" description="Corticotropin-releasing factor binding protein N-terminal" evidence="6">
    <location>
        <begin position="62"/>
        <end position="173"/>
    </location>
</feature>
<evidence type="ECO:0000256" key="3">
    <source>
        <dbReference type="ARBA" id="ARBA00024997"/>
    </source>
</evidence>
<dbReference type="InterPro" id="IPR008435">
    <property type="entry name" value="CRF-bd"/>
</dbReference>
<evidence type="ECO:0000313" key="8">
    <source>
        <dbReference type="RefSeq" id="XP_012942418.1"/>
    </source>
</evidence>
<evidence type="ECO:0000313" key="7">
    <source>
        <dbReference type="Proteomes" id="UP000694888"/>
    </source>
</evidence>
<dbReference type="PANTHER" id="PTHR10278">
    <property type="entry name" value="CORTICOTROPIN-RELEASING FACTOR-BINDING PROTEIN"/>
    <property type="match status" value="1"/>
</dbReference>
<dbReference type="PANTHER" id="PTHR10278:SF0">
    <property type="entry name" value="CORTICOTROPIN-RELEASING FACTOR-BINDING PROTEIN"/>
    <property type="match status" value="1"/>
</dbReference>